<keyword evidence="1" id="KW-0597">Phosphoprotein</keyword>
<dbReference type="Proteomes" id="UP001162483">
    <property type="component" value="Unassembled WGS sequence"/>
</dbReference>
<evidence type="ECO:0000313" key="3">
    <source>
        <dbReference type="EMBL" id="CAI9610450.1"/>
    </source>
</evidence>
<dbReference type="PANTHER" id="PTHR14429:SF24">
    <property type="entry name" value="FIBROSIN"/>
    <property type="match status" value="1"/>
</dbReference>
<feature type="region of interest" description="Disordered" evidence="2">
    <location>
        <begin position="296"/>
        <end position="330"/>
    </location>
</feature>
<evidence type="ECO:0000256" key="1">
    <source>
        <dbReference type="ARBA" id="ARBA00022553"/>
    </source>
</evidence>
<feature type="compositionally biased region" description="Basic and acidic residues" evidence="2">
    <location>
        <begin position="162"/>
        <end position="173"/>
    </location>
</feature>
<keyword evidence="4" id="KW-1185">Reference proteome</keyword>
<organism evidence="3 4">
    <name type="scientific">Staurois parvus</name>
    <dbReference type="NCBI Taxonomy" id="386267"/>
    <lineage>
        <taxon>Eukaryota</taxon>
        <taxon>Metazoa</taxon>
        <taxon>Chordata</taxon>
        <taxon>Craniata</taxon>
        <taxon>Vertebrata</taxon>
        <taxon>Euteleostomi</taxon>
        <taxon>Amphibia</taxon>
        <taxon>Batrachia</taxon>
        <taxon>Anura</taxon>
        <taxon>Neobatrachia</taxon>
        <taxon>Ranoidea</taxon>
        <taxon>Ranidae</taxon>
        <taxon>Staurois</taxon>
    </lineage>
</organism>
<accession>A0ABN9GLZ4</accession>
<dbReference type="InterPro" id="IPR023246">
    <property type="entry name" value="AUTS2"/>
</dbReference>
<dbReference type="PRINTS" id="PR02044">
    <property type="entry name" value="FIBROSIN1LPF"/>
</dbReference>
<name>A0ABN9GLZ4_9NEOB</name>
<protein>
    <recommendedName>
        <fullName evidence="5">Fibrosin-like 1</fullName>
    </recommendedName>
</protein>
<reference evidence="3" key="1">
    <citation type="submission" date="2023-05" db="EMBL/GenBank/DDBJ databases">
        <authorList>
            <person name="Stuckert A."/>
        </authorList>
    </citation>
    <scope>NUCLEOTIDE SEQUENCE</scope>
</reference>
<dbReference type="PANTHER" id="PTHR14429">
    <property type="entry name" value="FIBROSIN FAMILY MEMBER"/>
    <property type="match status" value="1"/>
</dbReference>
<sequence>QVLYLIPLVNFRSHPLLPSSFLPSGPVDPFIRAPGFSPLASLTNGAFGGLGNPSYNPSSVFSQKEASTIHNFPSPHDPWNRLHRTPPSFPVAPTQICGKVGDLDPHTMHMKDEKDRDLLYSRLPPRVSPLTQTPRLPGAEERVPSRNLSPYVAMRPGSSSEMKPRLTPDHPSKVKVKEEPDLLSFEVGRSPLPGLHLPHPSPPFERLRGSFLGEQYPNALEAWRDVYRRVDPPPLRLPSAAPQRLFEQREERAHILREDFERARLYGLPAHVTMQPAAPSMLGPLYHHPGTGLLSKTPPMNLLSAPPPLISTSRPGSPPRRDLYKDRDCR</sequence>
<feature type="non-terminal residue" evidence="3">
    <location>
        <position position="1"/>
    </location>
</feature>
<evidence type="ECO:0000313" key="4">
    <source>
        <dbReference type="Proteomes" id="UP001162483"/>
    </source>
</evidence>
<proteinExistence type="predicted"/>
<feature type="region of interest" description="Disordered" evidence="2">
    <location>
        <begin position="124"/>
        <end position="173"/>
    </location>
</feature>
<dbReference type="Pfam" id="PF15336">
    <property type="entry name" value="Auts2"/>
    <property type="match status" value="1"/>
</dbReference>
<gene>
    <name evidence="3" type="ORF">SPARVUS_LOCUS14415318</name>
</gene>
<comment type="caution">
    <text evidence="3">The sequence shown here is derived from an EMBL/GenBank/DDBJ whole genome shotgun (WGS) entry which is preliminary data.</text>
</comment>
<evidence type="ECO:0008006" key="5">
    <source>
        <dbReference type="Google" id="ProtNLM"/>
    </source>
</evidence>
<evidence type="ECO:0000256" key="2">
    <source>
        <dbReference type="SAM" id="MobiDB-lite"/>
    </source>
</evidence>
<dbReference type="EMBL" id="CATNWA010018951">
    <property type="protein sequence ID" value="CAI9610450.1"/>
    <property type="molecule type" value="Genomic_DNA"/>
</dbReference>
<feature type="compositionally biased region" description="Basic and acidic residues" evidence="2">
    <location>
        <begin position="319"/>
        <end position="330"/>
    </location>
</feature>